<feature type="region of interest" description="Disordered" evidence="2">
    <location>
        <begin position="343"/>
        <end position="362"/>
    </location>
</feature>
<dbReference type="InterPro" id="IPR001164">
    <property type="entry name" value="ArfGAP_dom"/>
</dbReference>
<dbReference type="SMART" id="SM00105">
    <property type="entry name" value="ArfGap"/>
    <property type="match status" value="1"/>
</dbReference>
<feature type="region of interest" description="Disordered" evidence="2">
    <location>
        <begin position="598"/>
        <end position="676"/>
    </location>
</feature>
<feature type="compositionally biased region" description="Low complexity" evidence="2">
    <location>
        <begin position="470"/>
        <end position="481"/>
    </location>
</feature>
<dbReference type="InterPro" id="IPR038508">
    <property type="entry name" value="ArfGAP_dom_sf"/>
</dbReference>
<evidence type="ECO:0000313" key="5">
    <source>
        <dbReference type="Proteomes" id="UP000800096"/>
    </source>
</evidence>
<dbReference type="AlphaFoldDB" id="A0A6A5QXJ1"/>
<feature type="compositionally biased region" description="Low complexity" evidence="2">
    <location>
        <begin position="295"/>
        <end position="318"/>
    </location>
</feature>
<evidence type="ECO:0000259" key="3">
    <source>
        <dbReference type="PROSITE" id="PS50115"/>
    </source>
</evidence>
<dbReference type="GO" id="GO:0005096">
    <property type="term" value="F:GTPase activator activity"/>
    <property type="evidence" value="ECO:0007669"/>
    <property type="project" value="InterPro"/>
</dbReference>
<dbReference type="FunFam" id="1.10.8.10:FF:000081">
    <property type="entry name" value="GTPase activating protein for Arf"/>
    <property type="match status" value="1"/>
</dbReference>
<gene>
    <name evidence="4" type="ORF">BDU57DRAFT_508282</name>
</gene>
<evidence type="ECO:0000256" key="2">
    <source>
        <dbReference type="SAM" id="MobiDB-lite"/>
    </source>
</evidence>
<dbReference type="InterPro" id="IPR009060">
    <property type="entry name" value="UBA-like_sf"/>
</dbReference>
<keyword evidence="1" id="KW-0862">Zinc</keyword>
<organism evidence="4 5">
    <name type="scientific">Ampelomyces quisqualis</name>
    <name type="common">Powdery mildew agent</name>
    <dbReference type="NCBI Taxonomy" id="50730"/>
    <lineage>
        <taxon>Eukaryota</taxon>
        <taxon>Fungi</taxon>
        <taxon>Dikarya</taxon>
        <taxon>Ascomycota</taxon>
        <taxon>Pezizomycotina</taxon>
        <taxon>Dothideomycetes</taxon>
        <taxon>Pleosporomycetidae</taxon>
        <taxon>Pleosporales</taxon>
        <taxon>Pleosporineae</taxon>
        <taxon>Phaeosphaeriaceae</taxon>
        <taxon>Ampelomyces</taxon>
    </lineage>
</organism>
<dbReference type="PANTHER" id="PTHR45705:SF7">
    <property type="entry name" value="ACTIVATING PROTEIN FOR ARF, PUTATIVE (AFU_ORTHOLOGUE AFUA_4G09120)-RELATED"/>
    <property type="match status" value="1"/>
</dbReference>
<protein>
    <recommendedName>
        <fullName evidence="3">Arf-GAP domain-containing protein</fullName>
    </recommendedName>
</protein>
<keyword evidence="1" id="KW-0479">Metal-binding</keyword>
<feature type="region of interest" description="Disordered" evidence="2">
    <location>
        <begin position="252"/>
        <end position="318"/>
    </location>
</feature>
<dbReference type="EMBL" id="ML979132">
    <property type="protein sequence ID" value="KAF1920142.1"/>
    <property type="molecule type" value="Genomic_DNA"/>
</dbReference>
<dbReference type="Pfam" id="PF01412">
    <property type="entry name" value="ArfGap"/>
    <property type="match status" value="1"/>
</dbReference>
<feature type="compositionally biased region" description="Polar residues" evidence="2">
    <location>
        <begin position="402"/>
        <end position="413"/>
    </location>
</feature>
<dbReference type="Gene3D" id="1.10.220.150">
    <property type="entry name" value="Arf GTPase activating protein"/>
    <property type="match status" value="1"/>
</dbReference>
<name>A0A6A5QXJ1_AMPQU</name>
<dbReference type="GO" id="GO:0008270">
    <property type="term" value="F:zinc ion binding"/>
    <property type="evidence" value="ECO:0007669"/>
    <property type="project" value="UniProtKB-KW"/>
</dbReference>
<feature type="compositionally biased region" description="Polar residues" evidence="2">
    <location>
        <begin position="458"/>
        <end position="469"/>
    </location>
</feature>
<feature type="compositionally biased region" description="Polar residues" evidence="2">
    <location>
        <begin position="629"/>
        <end position="640"/>
    </location>
</feature>
<accession>A0A6A5QXJ1</accession>
<feature type="compositionally biased region" description="Low complexity" evidence="2">
    <location>
        <begin position="378"/>
        <end position="391"/>
    </location>
</feature>
<dbReference type="Gene3D" id="1.10.8.10">
    <property type="entry name" value="DNA helicase RuvA subunit, C-terminal domain"/>
    <property type="match status" value="1"/>
</dbReference>
<dbReference type="InterPro" id="IPR051718">
    <property type="entry name" value="ARF_GTPase-activating"/>
</dbReference>
<dbReference type="SUPFAM" id="SSF57863">
    <property type="entry name" value="ArfGap/RecO-like zinc finger"/>
    <property type="match status" value="1"/>
</dbReference>
<dbReference type="PROSITE" id="PS50115">
    <property type="entry name" value="ARFGAP"/>
    <property type="match status" value="1"/>
</dbReference>
<proteinExistence type="predicted"/>
<feature type="region of interest" description="Disordered" evidence="2">
    <location>
        <begin position="378"/>
        <end position="423"/>
    </location>
</feature>
<feature type="compositionally biased region" description="Low complexity" evidence="2">
    <location>
        <begin position="343"/>
        <end position="355"/>
    </location>
</feature>
<evidence type="ECO:0000256" key="1">
    <source>
        <dbReference type="PROSITE-ProRule" id="PRU00288"/>
    </source>
</evidence>
<dbReference type="PANTHER" id="PTHR45705">
    <property type="entry name" value="FI20236P1"/>
    <property type="match status" value="1"/>
</dbReference>
<dbReference type="CDD" id="cd08204">
    <property type="entry name" value="ArfGap"/>
    <property type="match status" value="1"/>
</dbReference>
<reference evidence="4" key="1">
    <citation type="journal article" date="2020" name="Stud. Mycol.">
        <title>101 Dothideomycetes genomes: a test case for predicting lifestyles and emergence of pathogens.</title>
        <authorList>
            <person name="Haridas S."/>
            <person name="Albert R."/>
            <person name="Binder M."/>
            <person name="Bloem J."/>
            <person name="Labutti K."/>
            <person name="Salamov A."/>
            <person name="Andreopoulos B."/>
            <person name="Baker S."/>
            <person name="Barry K."/>
            <person name="Bills G."/>
            <person name="Bluhm B."/>
            <person name="Cannon C."/>
            <person name="Castanera R."/>
            <person name="Culley D."/>
            <person name="Daum C."/>
            <person name="Ezra D."/>
            <person name="Gonzalez J."/>
            <person name="Henrissat B."/>
            <person name="Kuo A."/>
            <person name="Liang C."/>
            <person name="Lipzen A."/>
            <person name="Lutzoni F."/>
            <person name="Magnuson J."/>
            <person name="Mondo S."/>
            <person name="Nolan M."/>
            <person name="Ohm R."/>
            <person name="Pangilinan J."/>
            <person name="Park H.-J."/>
            <person name="Ramirez L."/>
            <person name="Alfaro M."/>
            <person name="Sun H."/>
            <person name="Tritt A."/>
            <person name="Yoshinaga Y."/>
            <person name="Zwiers L.-H."/>
            <person name="Turgeon B."/>
            <person name="Goodwin S."/>
            <person name="Spatafora J."/>
            <person name="Crous P."/>
            <person name="Grigoriev I."/>
        </authorList>
    </citation>
    <scope>NUCLEOTIDE SEQUENCE</scope>
    <source>
        <strain evidence="4">HMLAC05119</strain>
    </source>
</reference>
<feature type="region of interest" description="Disordered" evidence="2">
    <location>
        <begin position="126"/>
        <end position="210"/>
    </location>
</feature>
<feature type="region of interest" description="Disordered" evidence="2">
    <location>
        <begin position="458"/>
        <end position="481"/>
    </location>
</feature>
<feature type="domain" description="Arf-GAP" evidence="3">
    <location>
        <begin position="14"/>
        <end position="129"/>
    </location>
</feature>
<dbReference type="InterPro" id="IPR037278">
    <property type="entry name" value="ARFGAP/RecO"/>
</dbReference>
<dbReference type="PRINTS" id="PR00405">
    <property type="entry name" value="REVINTRACTNG"/>
</dbReference>
<feature type="region of interest" description="Disordered" evidence="2">
    <location>
        <begin position="494"/>
        <end position="568"/>
    </location>
</feature>
<sequence>MASTLNKRQQARNERVLQELIKTVPGNNTCADCGAKNPGWASWSLGIFLCMRCASLHRKLGTHISKVKSLSMDKWDNAQVDNMKRIGNSESNKTYNPRNVKPQIPIDVDEVDGAIERYIRQKYEQRTYMQDTRLGTRHNTGSTSSEDRPPPLPPKPTGRFGFGLRKAATSPRNLTPPVSPGLGSFNHDISPPHVNKPSRVFGSNIHTSGDGLESKLATLRDMGFPDDKRNCTVLKGLDGNLDRTVETLIRLGEQNLGNSRTSTPTPPAKPSTSGLSFEGANTAPPSNNPFDALDAAATPAQQPQQQQQQQQAPFQGQQLSYAGSFAQAAPAPNSYNPFMNQAQYQQQQNIPQQQQGHEYQQNPFGQQQNLEQSFQNMQLSNQQPQQPLFPNRTGGYGPTSPPFAQTNPFQQSFTPPPMPQIPEQYSSFFALQPQYQSMSSPTSPGNPFLKSSRSQVFSPANVTNSNPFGQQPVQQQAPQRQVSNPYMMTQYNQVSSTHASNPWQNQQQQNPQQPSYPQQPNPQQSGHQQQQNAQQPVFQQQQQQQQNCHQSGFQQQNPQQVGFQQYQQQPVNHQNATPFDNNSILALYNYAHVAPAAPESSQAPPAQPPAPTSAVPASGQMNPFAKGQNAPQGQSLSAAQTPGVRHVSNESVDFAGLMGGRHSPDAFSGLSASFRR</sequence>
<dbReference type="SUPFAM" id="SSF46934">
    <property type="entry name" value="UBA-like"/>
    <property type="match status" value="1"/>
</dbReference>
<dbReference type="FunFam" id="1.10.220.150:FF:000026">
    <property type="entry name" value="GTPase activating protein for Arf, putative"/>
    <property type="match status" value="1"/>
</dbReference>
<feature type="compositionally biased region" description="Low complexity" evidence="2">
    <location>
        <begin position="500"/>
        <end position="568"/>
    </location>
</feature>
<dbReference type="GO" id="GO:0005737">
    <property type="term" value="C:cytoplasm"/>
    <property type="evidence" value="ECO:0007669"/>
    <property type="project" value="TreeGrafter"/>
</dbReference>
<evidence type="ECO:0000313" key="4">
    <source>
        <dbReference type="EMBL" id="KAF1920142.1"/>
    </source>
</evidence>
<dbReference type="OrthoDB" id="10266696at2759"/>
<dbReference type="Proteomes" id="UP000800096">
    <property type="component" value="Unassembled WGS sequence"/>
</dbReference>
<keyword evidence="5" id="KW-1185">Reference proteome</keyword>
<keyword evidence="1" id="KW-0863">Zinc-finger</keyword>